<organism evidence="2 3">
    <name type="scientific">Stephania cephalantha</name>
    <dbReference type="NCBI Taxonomy" id="152367"/>
    <lineage>
        <taxon>Eukaryota</taxon>
        <taxon>Viridiplantae</taxon>
        <taxon>Streptophyta</taxon>
        <taxon>Embryophyta</taxon>
        <taxon>Tracheophyta</taxon>
        <taxon>Spermatophyta</taxon>
        <taxon>Magnoliopsida</taxon>
        <taxon>Ranunculales</taxon>
        <taxon>Menispermaceae</taxon>
        <taxon>Menispermoideae</taxon>
        <taxon>Cissampelideae</taxon>
        <taxon>Stephania</taxon>
    </lineage>
</organism>
<dbReference type="SUPFAM" id="SSF55681">
    <property type="entry name" value="Class II aaRS and biotin synthetases"/>
    <property type="match status" value="1"/>
</dbReference>
<dbReference type="Proteomes" id="UP001419268">
    <property type="component" value="Unassembled WGS sequence"/>
</dbReference>
<dbReference type="Gene3D" id="3.30.930.10">
    <property type="entry name" value="Bira Bifunctional Protein, Domain 2"/>
    <property type="match status" value="1"/>
</dbReference>
<dbReference type="AlphaFoldDB" id="A0AAP0NPC4"/>
<dbReference type="InterPro" id="IPR018164">
    <property type="entry name" value="Ala-tRNA-synth_IIc_N"/>
</dbReference>
<evidence type="ECO:0000313" key="2">
    <source>
        <dbReference type="EMBL" id="KAK9111431.1"/>
    </source>
</evidence>
<dbReference type="InterPro" id="IPR050058">
    <property type="entry name" value="Ala-tRNA_ligase"/>
</dbReference>
<reference evidence="2 3" key="1">
    <citation type="submission" date="2024-01" db="EMBL/GenBank/DDBJ databases">
        <title>Genome assemblies of Stephania.</title>
        <authorList>
            <person name="Yang L."/>
        </authorList>
    </citation>
    <scope>NUCLEOTIDE SEQUENCE [LARGE SCALE GENOMIC DNA]</scope>
    <source>
        <strain evidence="2">JXDWG</strain>
        <tissue evidence="2">Leaf</tissue>
    </source>
</reference>
<keyword evidence="3" id="KW-1185">Reference proteome</keyword>
<dbReference type="GO" id="GO:0002161">
    <property type="term" value="F:aminoacyl-tRNA deacylase activity"/>
    <property type="evidence" value="ECO:0007669"/>
    <property type="project" value="TreeGrafter"/>
</dbReference>
<dbReference type="GO" id="GO:0006419">
    <property type="term" value="P:alanyl-tRNA aminoacylation"/>
    <property type="evidence" value="ECO:0007669"/>
    <property type="project" value="InterPro"/>
</dbReference>
<name>A0AAP0NPC4_9MAGN</name>
<comment type="caution">
    <text evidence="2">The sequence shown here is derived from an EMBL/GenBank/DDBJ whole genome shotgun (WGS) entry which is preliminary data.</text>
</comment>
<accession>A0AAP0NPC4</accession>
<evidence type="ECO:0000313" key="3">
    <source>
        <dbReference type="Proteomes" id="UP001419268"/>
    </source>
</evidence>
<protein>
    <recommendedName>
        <fullName evidence="1">Alanyl-tRNA synthetase class IIc N-terminal domain-containing protein</fullName>
    </recommendedName>
</protein>
<sequence>MRYGRFIKTSQIGLEAAENVENRSIFWSSALQGQVSGLNMMLNHVMLLLLIKDAHIAKGSVFLWPMESMSYMVLLTNIREELVHPYMGRPRFEQLLLFKRGVFIDLVLNSCYCSKEHMNSLVSGGSIRLKFLEFYASRGHNVLPSSSLVPDDPIVLLTIVGMLQFKPIFLGKICQMPMKFVMN</sequence>
<dbReference type="GO" id="GO:0004813">
    <property type="term" value="F:alanine-tRNA ligase activity"/>
    <property type="evidence" value="ECO:0007669"/>
    <property type="project" value="InterPro"/>
</dbReference>
<dbReference type="Pfam" id="PF01411">
    <property type="entry name" value="tRNA-synt_2c"/>
    <property type="match status" value="1"/>
</dbReference>
<gene>
    <name evidence="2" type="ORF">Scep_018950</name>
</gene>
<dbReference type="InterPro" id="IPR045864">
    <property type="entry name" value="aa-tRNA-synth_II/BPL/LPL"/>
</dbReference>
<dbReference type="EMBL" id="JBBNAG010000008">
    <property type="protein sequence ID" value="KAK9111431.1"/>
    <property type="molecule type" value="Genomic_DNA"/>
</dbReference>
<dbReference type="GO" id="GO:0005524">
    <property type="term" value="F:ATP binding"/>
    <property type="evidence" value="ECO:0007669"/>
    <property type="project" value="InterPro"/>
</dbReference>
<proteinExistence type="predicted"/>
<dbReference type="PANTHER" id="PTHR11777:SF9">
    <property type="entry name" value="ALANINE--TRNA LIGASE, CYTOPLASMIC"/>
    <property type="match status" value="1"/>
</dbReference>
<dbReference type="PANTHER" id="PTHR11777">
    <property type="entry name" value="ALANYL-TRNA SYNTHETASE"/>
    <property type="match status" value="1"/>
</dbReference>
<evidence type="ECO:0000259" key="1">
    <source>
        <dbReference type="Pfam" id="PF01411"/>
    </source>
</evidence>
<dbReference type="GO" id="GO:0005829">
    <property type="term" value="C:cytosol"/>
    <property type="evidence" value="ECO:0007669"/>
    <property type="project" value="TreeGrafter"/>
</dbReference>
<feature type="domain" description="Alanyl-tRNA synthetase class IIc N-terminal" evidence="1">
    <location>
        <begin position="127"/>
        <end position="179"/>
    </location>
</feature>